<dbReference type="GO" id="GO:0000793">
    <property type="term" value="C:condensed chromosome"/>
    <property type="evidence" value="ECO:0007669"/>
    <property type="project" value="TreeGrafter"/>
</dbReference>
<keyword evidence="1" id="KW-1185">Reference proteome</keyword>
<reference evidence="2" key="1">
    <citation type="submission" date="2016-11" db="UniProtKB">
        <authorList>
            <consortium name="WormBaseParasite"/>
        </authorList>
    </citation>
    <scope>IDENTIFICATION</scope>
</reference>
<evidence type="ECO:0000313" key="2">
    <source>
        <dbReference type="WBParaSite" id="Hba_06566"/>
    </source>
</evidence>
<organism evidence="1 2">
    <name type="scientific">Heterorhabditis bacteriophora</name>
    <name type="common">Entomopathogenic nematode worm</name>
    <dbReference type="NCBI Taxonomy" id="37862"/>
    <lineage>
        <taxon>Eukaryota</taxon>
        <taxon>Metazoa</taxon>
        <taxon>Ecdysozoa</taxon>
        <taxon>Nematoda</taxon>
        <taxon>Chromadorea</taxon>
        <taxon>Rhabditida</taxon>
        <taxon>Rhabditina</taxon>
        <taxon>Rhabditomorpha</taxon>
        <taxon>Strongyloidea</taxon>
        <taxon>Heterorhabditidae</taxon>
        <taxon>Heterorhabditis</taxon>
    </lineage>
</organism>
<dbReference type="GO" id="GO:0006303">
    <property type="term" value="P:double-strand break repair via nonhomologous end joining"/>
    <property type="evidence" value="ECO:0007669"/>
    <property type="project" value="TreeGrafter"/>
</dbReference>
<protein>
    <submittedName>
        <fullName evidence="2">Arg_repressor domain-containing protein</fullName>
    </submittedName>
</protein>
<dbReference type="AlphaFoldDB" id="A0A1I7WN46"/>
<dbReference type="InterPro" id="IPR052709">
    <property type="entry name" value="Transposase-MT_Hybrid"/>
</dbReference>
<dbReference type="GO" id="GO:0046975">
    <property type="term" value="F:histone H3K36 methyltransferase activity"/>
    <property type="evidence" value="ECO:0007669"/>
    <property type="project" value="TreeGrafter"/>
</dbReference>
<proteinExistence type="predicted"/>
<dbReference type="Gene3D" id="1.10.10.10">
    <property type="entry name" value="Winged helix-like DNA-binding domain superfamily/Winged helix DNA-binding domain"/>
    <property type="match status" value="1"/>
</dbReference>
<dbReference type="InterPro" id="IPR036388">
    <property type="entry name" value="WH-like_DNA-bd_sf"/>
</dbReference>
<dbReference type="GO" id="GO:0015074">
    <property type="term" value="P:DNA integration"/>
    <property type="evidence" value="ECO:0007669"/>
    <property type="project" value="TreeGrafter"/>
</dbReference>
<dbReference type="GO" id="GO:0003697">
    <property type="term" value="F:single-stranded DNA binding"/>
    <property type="evidence" value="ECO:0007669"/>
    <property type="project" value="TreeGrafter"/>
</dbReference>
<dbReference type="GO" id="GO:0005634">
    <property type="term" value="C:nucleus"/>
    <property type="evidence" value="ECO:0007669"/>
    <property type="project" value="TreeGrafter"/>
</dbReference>
<dbReference type="GO" id="GO:0031297">
    <property type="term" value="P:replication fork processing"/>
    <property type="evidence" value="ECO:0007669"/>
    <property type="project" value="TreeGrafter"/>
</dbReference>
<dbReference type="PANTHER" id="PTHR46060:SF2">
    <property type="entry name" value="HISTONE-LYSINE N-METHYLTRANSFERASE SETMAR"/>
    <property type="match status" value="1"/>
</dbReference>
<dbReference type="GO" id="GO:0003690">
    <property type="term" value="F:double-stranded DNA binding"/>
    <property type="evidence" value="ECO:0007669"/>
    <property type="project" value="TreeGrafter"/>
</dbReference>
<dbReference type="GO" id="GO:0035861">
    <property type="term" value="C:site of double-strand break"/>
    <property type="evidence" value="ECO:0007669"/>
    <property type="project" value="TreeGrafter"/>
</dbReference>
<name>A0A1I7WN46_HETBA</name>
<dbReference type="GO" id="GO:0000729">
    <property type="term" value="P:DNA double-strand break processing"/>
    <property type="evidence" value="ECO:0007669"/>
    <property type="project" value="TreeGrafter"/>
</dbReference>
<dbReference type="GO" id="GO:0042800">
    <property type="term" value="F:histone H3K4 methyltransferase activity"/>
    <property type="evidence" value="ECO:0007669"/>
    <property type="project" value="TreeGrafter"/>
</dbReference>
<sequence length="117" mass="13499">MLLKHANQYALYSVRVLCPTVLAGICFRRFKFGDFDVSDRQRSGMPRTSKTDVLKALWDENVSQKQGKLAERLGVDQATVSRGLHEMGKIRKLRKWVSHTLQTQHWPLAQHMYLVAC</sequence>
<dbReference type="GO" id="GO:0044547">
    <property type="term" value="F:DNA topoisomerase binding"/>
    <property type="evidence" value="ECO:0007669"/>
    <property type="project" value="TreeGrafter"/>
</dbReference>
<dbReference type="WBParaSite" id="Hba_06566">
    <property type="protein sequence ID" value="Hba_06566"/>
    <property type="gene ID" value="Hba_06566"/>
</dbReference>
<accession>A0A1I7WN46</accession>
<dbReference type="PANTHER" id="PTHR46060">
    <property type="entry name" value="MARINER MOS1 TRANSPOSASE-LIKE PROTEIN"/>
    <property type="match status" value="1"/>
</dbReference>
<dbReference type="InterPro" id="IPR036390">
    <property type="entry name" value="WH_DNA-bd_sf"/>
</dbReference>
<dbReference type="SUPFAM" id="SSF46785">
    <property type="entry name" value="Winged helix' DNA-binding domain"/>
    <property type="match status" value="1"/>
</dbReference>
<dbReference type="GO" id="GO:0044774">
    <property type="term" value="P:mitotic DNA integrity checkpoint signaling"/>
    <property type="evidence" value="ECO:0007669"/>
    <property type="project" value="TreeGrafter"/>
</dbReference>
<dbReference type="Proteomes" id="UP000095283">
    <property type="component" value="Unplaced"/>
</dbReference>
<evidence type="ECO:0000313" key="1">
    <source>
        <dbReference type="Proteomes" id="UP000095283"/>
    </source>
</evidence>
<dbReference type="GO" id="GO:0000014">
    <property type="term" value="F:single-stranded DNA endodeoxyribonuclease activity"/>
    <property type="evidence" value="ECO:0007669"/>
    <property type="project" value="TreeGrafter"/>
</dbReference>